<reference evidence="2" key="1">
    <citation type="submission" date="2015-09" db="EMBL/GenBank/DDBJ databases">
        <authorList>
            <person name="Daims H."/>
        </authorList>
    </citation>
    <scope>NUCLEOTIDE SEQUENCE [LARGE SCALE GENOMIC DNA]</scope>
</reference>
<dbReference type="RefSeq" id="WP_062487384.1">
    <property type="nucleotide sequence ID" value="NZ_LN885086.1"/>
</dbReference>
<keyword evidence="1" id="KW-0378">Hydrolase</keyword>
<dbReference type="GO" id="GO:0042781">
    <property type="term" value="F:3'-tRNA processing endoribonuclease activity"/>
    <property type="evidence" value="ECO:0007669"/>
    <property type="project" value="UniProtKB-EC"/>
</dbReference>
<dbReference type="KEGG" id="nio:NITINOP_3266"/>
<keyword evidence="2" id="KW-1185">Reference proteome</keyword>
<protein>
    <submittedName>
        <fullName evidence="1">Putative Ribonuclease Z</fullName>
        <ecNumber evidence="1">3.1.26.11</ecNumber>
    </submittedName>
</protein>
<dbReference type="EC" id="3.1.26.11" evidence="1"/>
<dbReference type="Proteomes" id="UP000066284">
    <property type="component" value="Chromosome 1"/>
</dbReference>
<sequence>MNPSFSSYLVNDVFGDPGVYVEIRWSKRALLFDLGHNDALGPTRLLRAGEMFISHTHMDHFIGFDTVLRVALGRGKTLRLFGPPGLIDNVQGKLRGYTWNLVEGYPLTIDVMEFHRRATRRAVFHAGNGFQPTPPVETPRAATPACHPFTVLDDPLFVVKAVALNHRIPSFAYSLEEPFHINVNKQKLHQAGLRVGAWLTEVKQHIRQGRPDDFRFTVALYDEHRREEREFTLGEVKERFLTISRGQKIAYVVDARYDEDNEAAIVALARGADVFYCEAPYLDIDADKARDRYHLTARQAGLMARKAQVRDLVVFHFSPRYTGQGELLEREAMEAFQES</sequence>
<dbReference type="EMBL" id="LN885086">
    <property type="protein sequence ID" value="CUQ68238.1"/>
    <property type="molecule type" value="Genomic_DNA"/>
</dbReference>
<name>A0A0S4KYI2_9BACT</name>
<dbReference type="AlphaFoldDB" id="A0A0S4KYI2"/>
<dbReference type="PANTHER" id="PTHR46018">
    <property type="entry name" value="ZINC PHOSPHODIESTERASE ELAC PROTEIN 1"/>
    <property type="match status" value="1"/>
</dbReference>
<organism evidence="1 2">
    <name type="scientific">Candidatus Nitrospira inopinata</name>
    <dbReference type="NCBI Taxonomy" id="1715989"/>
    <lineage>
        <taxon>Bacteria</taxon>
        <taxon>Pseudomonadati</taxon>
        <taxon>Nitrospirota</taxon>
        <taxon>Nitrospiria</taxon>
        <taxon>Nitrospirales</taxon>
        <taxon>Nitrospiraceae</taxon>
        <taxon>Nitrospira</taxon>
    </lineage>
</organism>
<evidence type="ECO:0000313" key="2">
    <source>
        <dbReference type="Proteomes" id="UP000066284"/>
    </source>
</evidence>
<dbReference type="InterPro" id="IPR036866">
    <property type="entry name" value="RibonucZ/Hydroxyglut_hydro"/>
</dbReference>
<dbReference type="NCBIfam" id="NF002558">
    <property type="entry name" value="PRK02126.1"/>
    <property type="match status" value="1"/>
</dbReference>
<dbReference type="Gene3D" id="3.60.15.10">
    <property type="entry name" value="Ribonuclease Z/Hydroxyacylglutathione hydrolase-like"/>
    <property type="match status" value="1"/>
</dbReference>
<dbReference type="PANTHER" id="PTHR46018:SF2">
    <property type="entry name" value="ZINC PHOSPHODIESTERASE ELAC PROTEIN 1"/>
    <property type="match status" value="1"/>
</dbReference>
<dbReference type="SUPFAM" id="SSF56281">
    <property type="entry name" value="Metallo-hydrolase/oxidoreductase"/>
    <property type="match status" value="1"/>
</dbReference>
<dbReference type="OrthoDB" id="9800940at2"/>
<gene>
    <name evidence="1" type="ORF">NITINOP_3266</name>
</gene>
<proteinExistence type="predicted"/>
<evidence type="ECO:0000313" key="1">
    <source>
        <dbReference type="EMBL" id="CUQ68238.1"/>
    </source>
</evidence>
<accession>A0A0S4KYI2</accession>
<dbReference type="STRING" id="1715989.NITINOP_3266"/>